<protein>
    <submittedName>
        <fullName evidence="4">SDR family oxidoreductase</fullName>
    </submittedName>
</protein>
<name>A0A3M9XKN1_9HYPH</name>
<dbReference type="GO" id="GO:0030497">
    <property type="term" value="P:fatty acid elongation"/>
    <property type="evidence" value="ECO:0007669"/>
    <property type="project" value="TreeGrafter"/>
</dbReference>
<dbReference type="SMART" id="SM00822">
    <property type="entry name" value="PKS_KR"/>
    <property type="match status" value="1"/>
</dbReference>
<dbReference type="CDD" id="cd05233">
    <property type="entry name" value="SDR_c"/>
    <property type="match status" value="1"/>
</dbReference>
<dbReference type="PANTHER" id="PTHR42760">
    <property type="entry name" value="SHORT-CHAIN DEHYDROGENASES/REDUCTASES FAMILY MEMBER"/>
    <property type="match status" value="1"/>
</dbReference>
<dbReference type="InterPro" id="IPR002347">
    <property type="entry name" value="SDR_fam"/>
</dbReference>
<keyword evidence="2" id="KW-0560">Oxidoreductase</keyword>
<sequence length="240" mass="25795">MNIEPVVIVTGASRGIGRRLALDCARYGLAVVVNYRSDEEAAAEVVEEIRSADGLACAVRADVSDEHEAQWLVDACIARFGRLGCVINNAGVGVIRSIDALDGAAFQQTLNANLLSAFHVSRAAIPHLKQRGGRLIFMSSGAGHIGGRVSAAYAASKAGMEGLMRYYALYLRDNRITANAIAPLLIETDMLAGMDLPPPSDLPLGRMGRPDEIWPAVRMIIETEYLTGQTIHLNAGRYMT</sequence>
<dbReference type="RefSeq" id="WP_123174331.1">
    <property type="nucleotide sequence ID" value="NZ_QWDD01000001.1"/>
</dbReference>
<feature type="domain" description="Ketoreductase" evidence="3">
    <location>
        <begin position="5"/>
        <end position="184"/>
    </location>
</feature>
<organism evidence="4 5">
    <name type="scientific">Methylocystis hirsuta</name>
    <dbReference type="NCBI Taxonomy" id="369798"/>
    <lineage>
        <taxon>Bacteria</taxon>
        <taxon>Pseudomonadati</taxon>
        <taxon>Pseudomonadota</taxon>
        <taxon>Alphaproteobacteria</taxon>
        <taxon>Hyphomicrobiales</taxon>
        <taxon>Methylocystaceae</taxon>
        <taxon>Methylocystis</taxon>
    </lineage>
</organism>
<evidence type="ECO:0000313" key="5">
    <source>
        <dbReference type="Proteomes" id="UP000268623"/>
    </source>
</evidence>
<dbReference type="GO" id="GO:0016616">
    <property type="term" value="F:oxidoreductase activity, acting on the CH-OH group of donors, NAD or NADP as acceptor"/>
    <property type="evidence" value="ECO:0007669"/>
    <property type="project" value="TreeGrafter"/>
</dbReference>
<proteinExistence type="inferred from homology"/>
<evidence type="ECO:0000256" key="1">
    <source>
        <dbReference type="ARBA" id="ARBA00006484"/>
    </source>
</evidence>
<evidence type="ECO:0000256" key="2">
    <source>
        <dbReference type="ARBA" id="ARBA00023002"/>
    </source>
</evidence>
<dbReference type="Pfam" id="PF00106">
    <property type="entry name" value="adh_short"/>
    <property type="match status" value="1"/>
</dbReference>
<dbReference type="Gene3D" id="3.40.50.720">
    <property type="entry name" value="NAD(P)-binding Rossmann-like Domain"/>
    <property type="match status" value="1"/>
</dbReference>
<comment type="similarity">
    <text evidence="1">Belongs to the short-chain dehydrogenases/reductases (SDR) family.</text>
</comment>
<keyword evidence="5" id="KW-1185">Reference proteome</keyword>
<dbReference type="SUPFAM" id="SSF51735">
    <property type="entry name" value="NAD(P)-binding Rossmann-fold domains"/>
    <property type="match status" value="1"/>
</dbReference>
<evidence type="ECO:0000259" key="3">
    <source>
        <dbReference type="SMART" id="SM00822"/>
    </source>
</evidence>
<reference evidence="4 5" key="1">
    <citation type="submission" date="2018-08" db="EMBL/GenBank/DDBJ databases">
        <title>Genome sequence of Methylocystis hirsuta CSC1, a methanotroph able to accumulate PHAs.</title>
        <authorList>
            <person name="Bordel S."/>
            <person name="Rodriguez E."/>
            <person name="Gancedo J."/>
            <person name="Munoz R."/>
        </authorList>
    </citation>
    <scope>NUCLEOTIDE SEQUENCE [LARGE SCALE GENOMIC DNA]</scope>
    <source>
        <strain evidence="4 5">CSC1</strain>
    </source>
</reference>
<dbReference type="FunFam" id="3.40.50.720:FF:000173">
    <property type="entry name" value="3-oxoacyl-[acyl-carrier protein] reductase"/>
    <property type="match status" value="1"/>
</dbReference>
<dbReference type="AlphaFoldDB" id="A0A3M9XKN1"/>
<dbReference type="PRINTS" id="PR00081">
    <property type="entry name" value="GDHRDH"/>
</dbReference>
<dbReference type="InterPro" id="IPR057326">
    <property type="entry name" value="KR_dom"/>
</dbReference>
<dbReference type="PANTHER" id="PTHR42760:SF40">
    <property type="entry name" value="3-OXOACYL-[ACYL-CARRIER-PROTEIN] REDUCTASE, CHLOROPLASTIC"/>
    <property type="match status" value="1"/>
</dbReference>
<accession>A0A3M9XKN1</accession>
<evidence type="ECO:0000313" key="4">
    <source>
        <dbReference type="EMBL" id="RNJ48326.1"/>
    </source>
</evidence>
<dbReference type="Proteomes" id="UP000268623">
    <property type="component" value="Unassembled WGS sequence"/>
</dbReference>
<dbReference type="InterPro" id="IPR036291">
    <property type="entry name" value="NAD(P)-bd_dom_sf"/>
</dbReference>
<gene>
    <name evidence="4" type="ORF">D1O30_00500</name>
</gene>
<comment type="caution">
    <text evidence="4">The sequence shown here is derived from an EMBL/GenBank/DDBJ whole genome shotgun (WGS) entry which is preliminary data.</text>
</comment>
<dbReference type="EMBL" id="QWDD01000001">
    <property type="protein sequence ID" value="RNJ48326.1"/>
    <property type="molecule type" value="Genomic_DNA"/>
</dbReference>